<feature type="transmembrane region" description="Helical" evidence="1">
    <location>
        <begin position="354"/>
        <end position="372"/>
    </location>
</feature>
<comment type="caution">
    <text evidence="2">The sequence shown here is derived from an EMBL/GenBank/DDBJ whole genome shotgun (WGS) entry which is preliminary data.</text>
</comment>
<feature type="transmembrane region" description="Helical" evidence="1">
    <location>
        <begin position="384"/>
        <end position="405"/>
    </location>
</feature>
<dbReference type="Gene3D" id="1.10.287.1260">
    <property type="match status" value="1"/>
</dbReference>
<dbReference type="InterPro" id="IPR008910">
    <property type="entry name" value="MSC_TM_helix"/>
</dbReference>
<name>A0A3M7TSH3_9BACI</name>
<dbReference type="Proteomes" id="UP000278746">
    <property type="component" value="Unassembled WGS sequence"/>
</dbReference>
<reference evidence="2 3" key="1">
    <citation type="submission" date="2018-10" db="EMBL/GenBank/DDBJ databases">
        <title>Bacillus Keqinensis sp. nov., a moderately halophilic bacterium isolated from a saline-alkaline lake.</title>
        <authorList>
            <person name="Wang H."/>
        </authorList>
    </citation>
    <scope>NUCLEOTIDE SEQUENCE [LARGE SCALE GENOMIC DNA]</scope>
    <source>
        <strain evidence="2 3">KQ-3</strain>
    </source>
</reference>
<evidence type="ECO:0000313" key="3">
    <source>
        <dbReference type="Proteomes" id="UP000278746"/>
    </source>
</evidence>
<dbReference type="Pfam" id="PF05552">
    <property type="entry name" value="MS_channel_1st_1"/>
    <property type="match status" value="3"/>
</dbReference>
<organism evidence="2 3">
    <name type="scientific">Alteribacter keqinensis</name>
    <dbReference type="NCBI Taxonomy" id="2483800"/>
    <lineage>
        <taxon>Bacteria</taxon>
        <taxon>Bacillati</taxon>
        <taxon>Bacillota</taxon>
        <taxon>Bacilli</taxon>
        <taxon>Bacillales</taxon>
        <taxon>Bacillaceae</taxon>
        <taxon>Alteribacter</taxon>
    </lineage>
</organism>
<evidence type="ECO:0008006" key="4">
    <source>
        <dbReference type="Google" id="ProtNLM"/>
    </source>
</evidence>
<evidence type="ECO:0000313" key="2">
    <source>
        <dbReference type="EMBL" id="RNA67930.1"/>
    </source>
</evidence>
<dbReference type="NCBIfam" id="NF033912">
    <property type="entry name" value="msc"/>
    <property type="match status" value="1"/>
</dbReference>
<keyword evidence="1" id="KW-0812">Transmembrane</keyword>
<dbReference type="AlphaFoldDB" id="A0A3M7TSH3"/>
<accession>A0A3M7TSH3</accession>
<keyword evidence="1" id="KW-1133">Transmembrane helix</keyword>
<dbReference type="PANTHER" id="PTHR30221">
    <property type="entry name" value="SMALL-CONDUCTANCE MECHANOSENSITIVE CHANNEL"/>
    <property type="match status" value="1"/>
</dbReference>
<gene>
    <name evidence="2" type="ORF">EBO34_14635</name>
</gene>
<feature type="transmembrane region" description="Helical" evidence="1">
    <location>
        <begin position="74"/>
        <end position="92"/>
    </location>
</feature>
<evidence type="ECO:0000256" key="1">
    <source>
        <dbReference type="SAM" id="Phobius"/>
    </source>
</evidence>
<dbReference type="PANTHER" id="PTHR30221:SF1">
    <property type="entry name" value="SMALL-CONDUCTANCE MECHANOSENSITIVE CHANNEL"/>
    <property type="match status" value="1"/>
</dbReference>
<sequence>MNNVSNSFESALASLVQAIPNVIVALLLLLLAYIVASLVRGVIVKGFGKLGAPRGLVKSRVVTSEEQGRDVLRSIGNVFFFLIFILFLPSILDALNMQSVAQPITNMVEQFLAFLPNIFAAVVILVIGFYIARLVRNLVHNLLLSLNIDHWFNRLGHTQTRTAAPADSAAPAAPGEKPAAQNKITLAKILSNIVFVVIMIPIVTVALETLSIQTISEPITSVLNTVLTMIPNIFVAIILVIAGYYLAKFISDLLISLLQRTGINSVYDFIGIERGDSKRFDLANIIGQVVKVLIIVFFTVEALNVLQLYVLNQIGNAIILYLPMVVSALLILGLAIAGGTLLQGVIRRYTNSPFSAALVKYIVIIFAVFMALDQLGFATTIVNIGFLLILGGLSIAFAISFGIGGRDFAKRNLDRFERKIQRDSNDPTDGPPSI</sequence>
<dbReference type="RefSeq" id="WP_122899820.1">
    <property type="nucleotide sequence ID" value="NZ_RHIB01000002.1"/>
</dbReference>
<dbReference type="OrthoDB" id="1411407at2"/>
<keyword evidence="3" id="KW-1185">Reference proteome</keyword>
<dbReference type="GO" id="GO:0008381">
    <property type="term" value="F:mechanosensitive monoatomic ion channel activity"/>
    <property type="evidence" value="ECO:0007669"/>
    <property type="project" value="InterPro"/>
</dbReference>
<keyword evidence="1" id="KW-0472">Membrane</keyword>
<dbReference type="EMBL" id="RHIB01000002">
    <property type="protein sequence ID" value="RNA67930.1"/>
    <property type="molecule type" value="Genomic_DNA"/>
</dbReference>
<feature type="transmembrane region" description="Helical" evidence="1">
    <location>
        <begin position="282"/>
        <end position="306"/>
    </location>
</feature>
<protein>
    <recommendedName>
        <fullName evidence="4">Mechanosensitive ion channel</fullName>
    </recommendedName>
</protein>
<feature type="transmembrane region" description="Helical" evidence="1">
    <location>
        <begin position="189"/>
        <end position="207"/>
    </location>
</feature>
<proteinExistence type="predicted"/>
<dbReference type="InterPro" id="IPR045275">
    <property type="entry name" value="MscS_archaea/bacteria_type"/>
</dbReference>
<feature type="transmembrane region" description="Helical" evidence="1">
    <location>
        <begin position="227"/>
        <end position="247"/>
    </location>
</feature>
<feature type="transmembrane region" description="Helical" evidence="1">
    <location>
        <begin position="112"/>
        <end position="132"/>
    </location>
</feature>
<feature type="transmembrane region" description="Helical" evidence="1">
    <location>
        <begin position="318"/>
        <end position="342"/>
    </location>
</feature>
<feature type="transmembrane region" description="Helical" evidence="1">
    <location>
        <begin position="12"/>
        <end position="39"/>
    </location>
</feature>